<evidence type="ECO:0000256" key="5">
    <source>
        <dbReference type="ARBA" id="ARBA00022970"/>
    </source>
</evidence>
<reference evidence="11 12" key="1">
    <citation type="submission" date="2016-11" db="EMBL/GenBank/DDBJ databases">
        <authorList>
            <person name="Jaros S."/>
            <person name="Januszkiewicz K."/>
            <person name="Wedrychowicz H."/>
        </authorList>
    </citation>
    <scope>NUCLEOTIDE SEQUENCE [LARGE SCALE GENOMIC DNA]</scope>
    <source>
        <strain evidence="11 12">DSM 19436</strain>
    </source>
</reference>
<evidence type="ECO:0000256" key="1">
    <source>
        <dbReference type="ARBA" id="ARBA00004651"/>
    </source>
</evidence>
<keyword evidence="5" id="KW-0029">Amino-acid transport</keyword>
<dbReference type="RefSeq" id="WP_073057214.1">
    <property type="nucleotide sequence ID" value="NZ_FQUP01000005.1"/>
</dbReference>
<evidence type="ECO:0000256" key="6">
    <source>
        <dbReference type="ARBA" id="ARBA00022989"/>
    </source>
</evidence>
<feature type="transmembrane region" description="Helical" evidence="9">
    <location>
        <begin position="187"/>
        <end position="208"/>
    </location>
</feature>
<evidence type="ECO:0000256" key="2">
    <source>
        <dbReference type="ARBA" id="ARBA00022448"/>
    </source>
</evidence>
<keyword evidence="2" id="KW-0813">Transport</keyword>
<dbReference type="OrthoDB" id="8116969at2"/>
<keyword evidence="10" id="KW-0732">Signal</keyword>
<keyword evidence="12" id="KW-1185">Reference proteome</keyword>
<evidence type="ECO:0000313" key="12">
    <source>
        <dbReference type="Proteomes" id="UP000184485"/>
    </source>
</evidence>
<dbReference type="STRING" id="1122133.SAMN02745157_4294"/>
<keyword evidence="3" id="KW-1003">Cell membrane</keyword>
<name>A0A1M5K5C6_9HYPH</name>
<evidence type="ECO:0000256" key="8">
    <source>
        <dbReference type="ARBA" id="ARBA00037998"/>
    </source>
</evidence>
<dbReference type="GO" id="GO:0006865">
    <property type="term" value="P:amino acid transport"/>
    <property type="evidence" value="ECO:0007669"/>
    <property type="project" value="UniProtKB-KW"/>
</dbReference>
<feature type="chain" id="PRO_5012951538" evidence="10">
    <location>
        <begin position="28"/>
        <end position="457"/>
    </location>
</feature>
<sequence>MRRPLRPIVLAALTALIAIVLSGCDQADRQQALVCVAIATAIGPDNSAVTIRSVEPLGGIDNAVRVMFTAAGDPRTLFADCAFAGGALSLGRTEIIAVRGYEGRLPEWRLDLLRRWFLDQPGAVMTAVGETGWQPSGLAILPISPPAAVGYALQQSVNALNLAAFYVPLALAYALIYGLIGRINMAFGEMAMIGAFGAVFGLVTAIGARLPSLAVILAMALAVAVSLTALAGWLAARTVVLPLMERPARSFIVATVGLGLVISEGLRIAQGSHEIWLQPMLESQIMLTAGPFPVVITAMRALIFATSALAVLALALFVRRSHFGRAWRAVADDRLMARLCGIDPGAVTALTFILAASIAALAGAIVALSYGGTSYAGGFLLGLKALIACLIGGGTLGGAVLGGLLLAALETGWSAYFGSGERDIFVLVVITILFLLRPDGLIGRRAALEEGRLIRLS</sequence>
<accession>A0A1M5K5C6</accession>
<dbReference type="CDD" id="cd06582">
    <property type="entry name" value="TM_PBP1_LivH_like"/>
    <property type="match status" value="1"/>
</dbReference>
<comment type="similarity">
    <text evidence="8">Belongs to the binding-protein-dependent transport system permease family. LivHM subfamily.</text>
</comment>
<keyword evidence="6 9" id="KW-1133">Transmembrane helix</keyword>
<dbReference type="InterPro" id="IPR001851">
    <property type="entry name" value="ABC_transp_permease"/>
</dbReference>
<evidence type="ECO:0000256" key="4">
    <source>
        <dbReference type="ARBA" id="ARBA00022692"/>
    </source>
</evidence>
<dbReference type="GO" id="GO:0022857">
    <property type="term" value="F:transmembrane transporter activity"/>
    <property type="evidence" value="ECO:0007669"/>
    <property type="project" value="InterPro"/>
</dbReference>
<protein>
    <submittedName>
        <fullName evidence="11">Branched-chain amino acid transport system / permease component</fullName>
    </submittedName>
</protein>
<feature type="transmembrane region" description="Helical" evidence="9">
    <location>
        <begin position="214"/>
        <end position="236"/>
    </location>
</feature>
<evidence type="ECO:0000256" key="3">
    <source>
        <dbReference type="ARBA" id="ARBA00022475"/>
    </source>
</evidence>
<evidence type="ECO:0000256" key="10">
    <source>
        <dbReference type="SAM" id="SignalP"/>
    </source>
</evidence>
<feature type="signal peptide" evidence="10">
    <location>
        <begin position="1"/>
        <end position="27"/>
    </location>
</feature>
<organism evidence="11 12">
    <name type="scientific">Kaistia soli DSM 19436</name>
    <dbReference type="NCBI Taxonomy" id="1122133"/>
    <lineage>
        <taxon>Bacteria</taxon>
        <taxon>Pseudomonadati</taxon>
        <taxon>Pseudomonadota</taxon>
        <taxon>Alphaproteobacteria</taxon>
        <taxon>Hyphomicrobiales</taxon>
        <taxon>Kaistiaceae</taxon>
        <taxon>Kaistia</taxon>
    </lineage>
</organism>
<dbReference type="Proteomes" id="UP000184485">
    <property type="component" value="Unassembled WGS sequence"/>
</dbReference>
<keyword evidence="7 9" id="KW-0472">Membrane</keyword>
<feature type="transmembrane region" description="Helical" evidence="9">
    <location>
        <begin position="159"/>
        <end position="180"/>
    </location>
</feature>
<feature type="transmembrane region" description="Helical" evidence="9">
    <location>
        <begin position="346"/>
        <end position="368"/>
    </location>
</feature>
<comment type="subcellular location">
    <subcellularLocation>
        <location evidence="1">Cell membrane</location>
        <topology evidence="1">Multi-pass membrane protein</topology>
    </subcellularLocation>
</comment>
<dbReference type="AlphaFoldDB" id="A0A1M5K5C6"/>
<proteinExistence type="inferred from homology"/>
<evidence type="ECO:0000313" key="11">
    <source>
        <dbReference type="EMBL" id="SHG47934.1"/>
    </source>
</evidence>
<evidence type="ECO:0000256" key="7">
    <source>
        <dbReference type="ARBA" id="ARBA00023136"/>
    </source>
</evidence>
<keyword evidence="4 9" id="KW-0812">Transmembrane</keyword>
<gene>
    <name evidence="11" type="ORF">SAMN02745157_4294</name>
</gene>
<feature type="transmembrane region" description="Helical" evidence="9">
    <location>
        <begin position="289"/>
        <end position="318"/>
    </location>
</feature>
<feature type="transmembrane region" description="Helical" evidence="9">
    <location>
        <begin position="248"/>
        <end position="269"/>
    </location>
</feature>
<dbReference type="PANTHER" id="PTHR11795">
    <property type="entry name" value="BRANCHED-CHAIN AMINO ACID TRANSPORT SYSTEM PERMEASE PROTEIN LIVH"/>
    <property type="match status" value="1"/>
</dbReference>
<dbReference type="GO" id="GO:0005886">
    <property type="term" value="C:plasma membrane"/>
    <property type="evidence" value="ECO:0007669"/>
    <property type="project" value="UniProtKB-SubCell"/>
</dbReference>
<dbReference type="InterPro" id="IPR052157">
    <property type="entry name" value="BCAA_transport_permease"/>
</dbReference>
<evidence type="ECO:0000256" key="9">
    <source>
        <dbReference type="SAM" id="Phobius"/>
    </source>
</evidence>
<dbReference type="Pfam" id="PF02653">
    <property type="entry name" value="BPD_transp_2"/>
    <property type="match status" value="1"/>
</dbReference>
<dbReference type="EMBL" id="FQUP01000005">
    <property type="protein sequence ID" value="SHG47934.1"/>
    <property type="molecule type" value="Genomic_DNA"/>
</dbReference>
<dbReference type="PROSITE" id="PS51257">
    <property type="entry name" value="PROKAR_LIPOPROTEIN"/>
    <property type="match status" value="1"/>
</dbReference>
<dbReference type="PANTHER" id="PTHR11795:SF445">
    <property type="entry name" value="AMINO ACID ABC TRANSPORTER PERMEASE PROTEIN"/>
    <property type="match status" value="1"/>
</dbReference>